<dbReference type="InterPro" id="IPR036322">
    <property type="entry name" value="WD40_repeat_dom_sf"/>
</dbReference>
<feature type="domain" description="RING-type" evidence="10">
    <location>
        <begin position="36"/>
        <end position="73"/>
    </location>
</feature>
<keyword evidence="2" id="KW-0479">Metal-binding</keyword>
<dbReference type="SUPFAM" id="SSF50978">
    <property type="entry name" value="WD40 repeat-like"/>
    <property type="match status" value="1"/>
</dbReference>
<keyword evidence="12" id="KW-1185">Reference proteome</keyword>
<evidence type="ECO:0000256" key="5">
    <source>
        <dbReference type="ARBA" id="ARBA00022833"/>
    </source>
</evidence>
<dbReference type="InterPro" id="IPR001841">
    <property type="entry name" value="Znf_RING"/>
</dbReference>
<dbReference type="PROSITE" id="PS50082">
    <property type="entry name" value="WD_REPEATS_2"/>
    <property type="match status" value="2"/>
</dbReference>
<dbReference type="InterPro" id="IPR015943">
    <property type="entry name" value="WD40/YVTN_repeat-like_dom_sf"/>
</dbReference>
<dbReference type="Proteomes" id="UP001107558">
    <property type="component" value="Chromosome 2"/>
</dbReference>
<dbReference type="Pfam" id="PF00400">
    <property type="entry name" value="WD40"/>
    <property type="match status" value="4"/>
</dbReference>
<feature type="compositionally biased region" description="Low complexity" evidence="9">
    <location>
        <begin position="281"/>
        <end position="297"/>
    </location>
</feature>
<gene>
    <name evidence="11" type="ORF">PVAND_005762</name>
</gene>
<protein>
    <recommendedName>
        <fullName evidence="10">RING-type domain-containing protein</fullName>
    </recommendedName>
</protein>
<dbReference type="GO" id="GO:0008270">
    <property type="term" value="F:zinc ion binding"/>
    <property type="evidence" value="ECO:0007669"/>
    <property type="project" value="UniProtKB-KW"/>
</dbReference>
<keyword evidence="1 7" id="KW-0853">WD repeat</keyword>
<dbReference type="GO" id="GO:0061630">
    <property type="term" value="F:ubiquitin protein ligase activity"/>
    <property type="evidence" value="ECO:0007669"/>
    <property type="project" value="InterPro"/>
</dbReference>
<evidence type="ECO:0000256" key="9">
    <source>
        <dbReference type="SAM" id="MobiDB-lite"/>
    </source>
</evidence>
<dbReference type="PANTHER" id="PTHR44080:SF1">
    <property type="entry name" value="E3 UBIQUITIN-PROTEIN LIGASE COP1"/>
    <property type="match status" value="1"/>
</dbReference>
<keyword evidence="3" id="KW-0677">Repeat</keyword>
<dbReference type="AlphaFoldDB" id="A0A9J6C1H8"/>
<comment type="caution">
    <text evidence="11">The sequence shown here is derived from an EMBL/GenBank/DDBJ whole genome shotgun (WGS) entry which is preliminary data.</text>
</comment>
<feature type="region of interest" description="Disordered" evidence="9">
    <location>
        <begin position="254"/>
        <end position="297"/>
    </location>
</feature>
<evidence type="ECO:0000256" key="2">
    <source>
        <dbReference type="ARBA" id="ARBA00022723"/>
    </source>
</evidence>
<feature type="repeat" description="WD" evidence="7">
    <location>
        <begin position="485"/>
        <end position="527"/>
    </location>
</feature>
<dbReference type="PROSITE" id="PS50089">
    <property type="entry name" value="ZF_RING_2"/>
    <property type="match status" value="1"/>
</dbReference>
<dbReference type="SMART" id="SM00320">
    <property type="entry name" value="WD40"/>
    <property type="match status" value="7"/>
</dbReference>
<dbReference type="InterPro" id="IPR013083">
    <property type="entry name" value="Znf_RING/FYVE/PHD"/>
</dbReference>
<reference evidence="11" key="1">
    <citation type="submission" date="2021-03" db="EMBL/GenBank/DDBJ databases">
        <title>Chromosome level genome of the anhydrobiotic midge Polypedilum vanderplanki.</title>
        <authorList>
            <person name="Yoshida Y."/>
            <person name="Kikawada T."/>
            <person name="Gusev O."/>
        </authorList>
    </citation>
    <scope>NUCLEOTIDE SEQUENCE</scope>
    <source>
        <strain evidence="11">NIAS01</strain>
        <tissue evidence="11">Whole body or cell culture</tissue>
    </source>
</reference>
<keyword evidence="8" id="KW-0175">Coiled coil</keyword>
<organism evidence="11 12">
    <name type="scientific">Polypedilum vanderplanki</name>
    <name type="common">Sleeping chironomid midge</name>
    <dbReference type="NCBI Taxonomy" id="319348"/>
    <lineage>
        <taxon>Eukaryota</taxon>
        <taxon>Metazoa</taxon>
        <taxon>Ecdysozoa</taxon>
        <taxon>Arthropoda</taxon>
        <taxon>Hexapoda</taxon>
        <taxon>Insecta</taxon>
        <taxon>Pterygota</taxon>
        <taxon>Neoptera</taxon>
        <taxon>Endopterygota</taxon>
        <taxon>Diptera</taxon>
        <taxon>Nematocera</taxon>
        <taxon>Chironomoidea</taxon>
        <taxon>Chironomidae</taxon>
        <taxon>Chironominae</taxon>
        <taxon>Polypedilum</taxon>
        <taxon>Polypedilum</taxon>
    </lineage>
</organism>
<proteinExistence type="predicted"/>
<dbReference type="InterPro" id="IPR019775">
    <property type="entry name" value="WD40_repeat_CS"/>
</dbReference>
<feature type="compositionally biased region" description="Polar residues" evidence="9">
    <location>
        <begin position="8"/>
        <end position="17"/>
    </location>
</feature>
<dbReference type="Gene3D" id="2.130.10.10">
    <property type="entry name" value="YVTN repeat-like/Quinoprotein amine dehydrogenase"/>
    <property type="match status" value="1"/>
</dbReference>
<accession>A0A9J6C1H8</accession>
<dbReference type="OrthoDB" id="273771at2759"/>
<dbReference type="EMBL" id="JADBJN010000002">
    <property type="protein sequence ID" value="KAG5675903.1"/>
    <property type="molecule type" value="Genomic_DNA"/>
</dbReference>
<evidence type="ECO:0000259" key="10">
    <source>
        <dbReference type="PROSITE" id="PS50089"/>
    </source>
</evidence>
<evidence type="ECO:0000256" key="3">
    <source>
        <dbReference type="ARBA" id="ARBA00022737"/>
    </source>
</evidence>
<evidence type="ECO:0000313" key="11">
    <source>
        <dbReference type="EMBL" id="KAG5675903.1"/>
    </source>
</evidence>
<dbReference type="InterPro" id="IPR017907">
    <property type="entry name" value="Znf_RING_CS"/>
</dbReference>
<feature type="region of interest" description="Disordered" evidence="9">
    <location>
        <begin position="1"/>
        <end position="24"/>
    </location>
</feature>
<dbReference type="SMART" id="SM00184">
    <property type="entry name" value="RING"/>
    <property type="match status" value="1"/>
</dbReference>
<dbReference type="PROSITE" id="PS00518">
    <property type="entry name" value="ZF_RING_1"/>
    <property type="match status" value="1"/>
</dbReference>
<evidence type="ECO:0000313" key="12">
    <source>
        <dbReference type="Proteomes" id="UP001107558"/>
    </source>
</evidence>
<evidence type="ECO:0000256" key="7">
    <source>
        <dbReference type="PROSITE-ProRule" id="PRU00221"/>
    </source>
</evidence>
<name>A0A9J6C1H8_POLVA</name>
<feature type="coiled-coil region" evidence="8">
    <location>
        <begin position="158"/>
        <end position="192"/>
    </location>
</feature>
<sequence>MPRRQSLERNPSNSSDLNPRKKKLKDKMASNNEYLCPICFTTIKEATITKCGHTYCAKCITKSIDISKSCPKCGSSLNVDQIFPNFLLNELISKHLMEQKEKERMFATTPSIDEDDDSLENLKTFLATESKKLSLSEVNKILEIFSQRKILLEAESQIAQNKLLYEFLQNLLKQTEQQQRELDKKIRLIKGDMKVVENILKNVQNSVPKMEDLEKHFEKSSTNNITDSSTSNAGQQLNAIRDEMKQLITDIDSSMPNVTESNENKEEINTEQQQPQKDEAQTAAATSSQSTAQISLSQSSTYKVRKQRMFQHFDDFVKCYFTNRADDLHFQQNDDEVMITDTNESTQTPATSNPELPKVSKSLDIFRENLIKFSKFNQLRTLSTLNYSNENTVMPSTIVSSIEFDKDSEFFAIAGVTKRIKIFDYYASIRDAVVDIKHPINEIVCTSKISCVVWNSYFKELLASSDYEGIVTVYDVETRVRKRTFQEHDKRCWSVDFNEIDTKLLASGSDDARVKLWSIDCENSVATLEVKTANVCCVKFNPKSSCHLAFGSADHCVHYYDLRNLKSPLLILKGHKKAVSYVKFLNTNEIISAGTDGQLKLWDINKHPYCVRSFVGGHINEKNFVGLATNGDYIACGSEDNSLCIYYKGLSKQLFNLRFDLQQRYSGYDVDTKSGSSDNEFVSAVCWKKSLSSNQQSNTIIAGNSKGIIKILELV</sequence>
<feature type="repeat" description="WD" evidence="7">
    <location>
        <begin position="572"/>
        <end position="605"/>
    </location>
</feature>
<keyword evidence="4 6" id="KW-0863">Zinc-finger</keyword>
<evidence type="ECO:0000256" key="8">
    <source>
        <dbReference type="SAM" id="Coils"/>
    </source>
</evidence>
<dbReference type="InterPro" id="IPR042755">
    <property type="entry name" value="COP1"/>
</dbReference>
<dbReference type="CDD" id="cd16504">
    <property type="entry name" value="RING-HC_COP1"/>
    <property type="match status" value="1"/>
</dbReference>
<evidence type="ECO:0000256" key="4">
    <source>
        <dbReference type="ARBA" id="ARBA00022771"/>
    </source>
</evidence>
<dbReference type="Gene3D" id="3.30.40.10">
    <property type="entry name" value="Zinc/RING finger domain, C3HC4 (zinc finger)"/>
    <property type="match status" value="1"/>
</dbReference>
<dbReference type="PROSITE" id="PS50294">
    <property type="entry name" value="WD_REPEATS_REGION"/>
    <property type="match status" value="2"/>
</dbReference>
<keyword evidence="5" id="KW-0862">Zinc</keyword>
<dbReference type="InterPro" id="IPR001680">
    <property type="entry name" value="WD40_rpt"/>
</dbReference>
<dbReference type="SUPFAM" id="SSF57850">
    <property type="entry name" value="RING/U-box"/>
    <property type="match status" value="1"/>
</dbReference>
<dbReference type="Pfam" id="PF13923">
    <property type="entry name" value="zf-C3HC4_2"/>
    <property type="match status" value="1"/>
</dbReference>
<dbReference type="GO" id="GO:0043161">
    <property type="term" value="P:proteasome-mediated ubiquitin-dependent protein catabolic process"/>
    <property type="evidence" value="ECO:0007669"/>
    <property type="project" value="TreeGrafter"/>
</dbReference>
<evidence type="ECO:0000256" key="1">
    <source>
        <dbReference type="ARBA" id="ARBA00022574"/>
    </source>
</evidence>
<evidence type="ECO:0000256" key="6">
    <source>
        <dbReference type="PROSITE-ProRule" id="PRU00175"/>
    </source>
</evidence>
<dbReference type="PROSITE" id="PS00678">
    <property type="entry name" value="WD_REPEATS_1"/>
    <property type="match status" value="1"/>
</dbReference>
<dbReference type="PANTHER" id="PTHR44080">
    <property type="entry name" value="E3 UBIQUITIN-PROTEIN LIGASE COP1"/>
    <property type="match status" value="1"/>
</dbReference>